<dbReference type="CDD" id="cd18791">
    <property type="entry name" value="SF2_C_RHA"/>
    <property type="match status" value="1"/>
</dbReference>
<feature type="domain" description="Helicase ATP-binding" evidence="8">
    <location>
        <begin position="345"/>
        <end position="532"/>
    </location>
</feature>
<evidence type="ECO:0000313" key="10">
    <source>
        <dbReference type="EMBL" id="GAA5796761.1"/>
    </source>
</evidence>
<feature type="compositionally biased region" description="Acidic residues" evidence="7">
    <location>
        <begin position="241"/>
        <end position="252"/>
    </location>
</feature>
<feature type="domain" description="Helicase C-terminal" evidence="9">
    <location>
        <begin position="561"/>
        <end position="802"/>
    </location>
</feature>
<dbReference type="PROSITE" id="PS51192">
    <property type="entry name" value="HELICASE_ATP_BIND_1"/>
    <property type="match status" value="1"/>
</dbReference>
<keyword evidence="6" id="KW-0067">ATP-binding</keyword>
<evidence type="ECO:0000256" key="4">
    <source>
        <dbReference type="ARBA" id="ARBA00022801"/>
    </source>
</evidence>
<feature type="compositionally biased region" description="Basic and acidic residues" evidence="7">
    <location>
        <begin position="26"/>
        <end position="37"/>
    </location>
</feature>
<dbReference type="Pfam" id="PF21010">
    <property type="entry name" value="HA2_C"/>
    <property type="match status" value="1"/>
</dbReference>
<sequence>MGKSRPRFNEKARASSRRPNQRPHLKARDGGLGKDAFESEVSTTSAKSKEVTDSNEVMIIPGEKKNEEAETEKKTTPSFKEPTKYMSKKKRRKMEKYIEQKLKKDARAGLLEKLSTASWSSELLKSSKLIGRSGQTLREQLRQAMLEQKAGIAMSDESVPLVIERDIEELPPMPEMVYTDNTATEEAVVGSALKQSVNGGLPLTMRKRKKKQSTIPKIAKKRYKQRKGMDSDSSFDSSDSGNDEDEDEDEDEGPRTIAEPLDEIEDSGPTQIEAATEAAKDITVEVVRREEEEFDDIKAQLLKSNREGDLAGDIAKPFYVNVNRKPEIQEARLKLPVVAEEQVIMEAIRNNTVVIICGETGSGKTTQVPQFLYEAGWSHPDSANIDYLVNVDNPGMIGVTQPRRVATVSMAKRVADELNLSDKEVSHQIRYDATVSNKTRIKFMTDGVLLREMSQDLLLTKYSTIIIDEAHERNLNTDILIGVVSRVLKLRAELSREDRQKIKPLRVIIMSATLRVADFTENKTLFPIVPPVINVNARQFPVAIHFNKKTPLDHVGEAYKKITKIHERLPNGGILVFLTGQNEINQLCKELRKRYPALPPKATKKEIVKEEKANALESKTDSTPAGKADIEDEALELGENQVEEDFDLSSDDDDDIGEGFDDDELADVKDAPLHVLPLYSMLPTEAQLRVFEPPPEGTRLCVIATNVAETSVTIPGVRYVVDCGKSKERKYDVETGVQTFEIDWTSQASAGQRAGRAGRTGPGHCYRLFSSAVFDNEFEKFSTPEIHRMPIEGVVLSMKAMNIDNVVNFPFPTPPPRENLMKAEKLLGYLGAISTTNRHITEFGRTMSLFPITPRFAKMLIIGQQHGCLPYVIAIVSALSVGDPFIQDYHLDEDQPDTDDELESRELGNITSESVAEKERRKLVRKKYYSSQMKHVGLDPSSDILKLLNVVGAYEYAGATTKFCEDNFLRPKAMEEIRKLRRQLTNLVSSNFPEIDICLDPKMPPPNAVQLKVLRQVITAGFIDSVAIRQDVLDTGGGKGVRYKNAKNVVYRLLWTEEEAFIHPGSILYSQEPPAMLVYSELYKGGKNWLKCNTAVEAKWIAKIGKDLCSYGRPLDFPLPKYIGEKKDRKLVYVVPSFGPKSWPLPPVQVEQRREGTRWVMTSL</sequence>
<dbReference type="PANTHER" id="PTHR18934:SF99">
    <property type="entry name" value="ATP-DEPENDENT RNA HELICASE DHX37-RELATED"/>
    <property type="match status" value="1"/>
</dbReference>
<evidence type="ECO:0000313" key="11">
    <source>
        <dbReference type="Proteomes" id="UP001476247"/>
    </source>
</evidence>
<feature type="region of interest" description="Disordered" evidence="7">
    <location>
        <begin position="1"/>
        <end position="92"/>
    </location>
</feature>
<dbReference type="Pfam" id="PF00270">
    <property type="entry name" value="DEAD"/>
    <property type="match status" value="1"/>
</dbReference>
<evidence type="ECO:0000256" key="6">
    <source>
        <dbReference type="ARBA" id="ARBA00022840"/>
    </source>
</evidence>
<dbReference type="SUPFAM" id="SSF52540">
    <property type="entry name" value="P-loop containing nucleoside triphosphate hydrolases"/>
    <property type="match status" value="1"/>
</dbReference>
<dbReference type="Pfam" id="PF07717">
    <property type="entry name" value="OB_NTP_bind"/>
    <property type="match status" value="1"/>
</dbReference>
<comment type="caution">
    <text evidence="10">The sequence shown here is derived from an EMBL/GenBank/DDBJ whole genome shotgun (WGS) entry which is preliminary data.</text>
</comment>
<evidence type="ECO:0000256" key="1">
    <source>
        <dbReference type="ARBA" id="ARBA00008792"/>
    </source>
</evidence>
<evidence type="ECO:0000256" key="5">
    <source>
        <dbReference type="ARBA" id="ARBA00022806"/>
    </source>
</evidence>
<dbReference type="Gene3D" id="3.40.50.300">
    <property type="entry name" value="P-loop containing nucleotide triphosphate hydrolases"/>
    <property type="match status" value="2"/>
</dbReference>
<reference evidence="10 11" key="1">
    <citation type="submission" date="2024-04" db="EMBL/GenBank/DDBJ databases">
        <title>genome sequences of Mucor flavus KT1a and Helicostylum pulchrum KT1b strains isolation_sourced from the surface of a dry-aged beef.</title>
        <authorList>
            <person name="Toyotome T."/>
            <person name="Hosono M."/>
            <person name="Torimaru M."/>
            <person name="Fukuda K."/>
            <person name="Mikami N."/>
        </authorList>
    </citation>
    <scope>NUCLEOTIDE SEQUENCE [LARGE SCALE GENOMIC DNA]</scope>
    <source>
        <strain evidence="10 11">KT1b</strain>
    </source>
</reference>
<dbReference type="EC" id="3.6.4.13" evidence="2"/>
<evidence type="ECO:0000256" key="7">
    <source>
        <dbReference type="SAM" id="MobiDB-lite"/>
    </source>
</evidence>
<keyword evidence="4" id="KW-0378">Hydrolase</keyword>
<dbReference type="Gene3D" id="1.20.120.1080">
    <property type="match status" value="1"/>
</dbReference>
<name>A0ABP9XPN0_9FUNG</name>
<dbReference type="PROSITE" id="PS00690">
    <property type="entry name" value="DEAH_ATP_HELICASE"/>
    <property type="match status" value="1"/>
</dbReference>
<evidence type="ECO:0000259" key="8">
    <source>
        <dbReference type="PROSITE" id="PS51192"/>
    </source>
</evidence>
<dbReference type="SMART" id="SM00487">
    <property type="entry name" value="DEXDc"/>
    <property type="match status" value="1"/>
</dbReference>
<comment type="similarity">
    <text evidence="1">Belongs to the DEAD box helicase family. DEAH subfamily.</text>
</comment>
<dbReference type="Pfam" id="PF04408">
    <property type="entry name" value="WHD_HA2"/>
    <property type="match status" value="1"/>
</dbReference>
<dbReference type="InterPro" id="IPR014001">
    <property type="entry name" value="Helicase_ATP-bd"/>
</dbReference>
<dbReference type="EMBL" id="BAABUJ010000006">
    <property type="protein sequence ID" value="GAA5796761.1"/>
    <property type="molecule type" value="Genomic_DNA"/>
</dbReference>
<dbReference type="Pfam" id="PF00271">
    <property type="entry name" value="Helicase_C"/>
    <property type="match status" value="1"/>
</dbReference>
<accession>A0ABP9XPN0</accession>
<organism evidence="10 11">
    <name type="scientific">Helicostylum pulchrum</name>
    <dbReference type="NCBI Taxonomy" id="562976"/>
    <lineage>
        <taxon>Eukaryota</taxon>
        <taxon>Fungi</taxon>
        <taxon>Fungi incertae sedis</taxon>
        <taxon>Mucoromycota</taxon>
        <taxon>Mucoromycotina</taxon>
        <taxon>Mucoromycetes</taxon>
        <taxon>Mucorales</taxon>
        <taxon>Mucorineae</taxon>
        <taxon>Mucoraceae</taxon>
        <taxon>Helicostylum</taxon>
    </lineage>
</organism>
<protein>
    <recommendedName>
        <fullName evidence="2">RNA helicase</fullName>
        <ecNumber evidence="2">3.6.4.13</ecNumber>
    </recommendedName>
</protein>
<dbReference type="InterPro" id="IPR048333">
    <property type="entry name" value="HA2_WH"/>
</dbReference>
<proteinExistence type="inferred from homology"/>
<dbReference type="SMART" id="SM00847">
    <property type="entry name" value="HA2"/>
    <property type="match status" value="1"/>
</dbReference>
<dbReference type="InterPro" id="IPR002464">
    <property type="entry name" value="DNA/RNA_helicase_DEAH_CS"/>
</dbReference>
<dbReference type="SMART" id="SM00490">
    <property type="entry name" value="HELICc"/>
    <property type="match status" value="1"/>
</dbReference>
<dbReference type="InterPro" id="IPR011545">
    <property type="entry name" value="DEAD/DEAH_box_helicase_dom"/>
</dbReference>
<dbReference type="CDD" id="cd17982">
    <property type="entry name" value="DEXHc_DHX37"/>
    <property type="match status" value="1"/>
</dbReference>
<evidence type="ECO:0000256" key="2">
    <source>
        <dbReference type="ARBA" id="ARBA00012552"/>
    </source>
</evidence>
<keyword evidence="11" id="KW-1185">Reference proteome</keyword>
<gene>
    <name evidence="10" type="ORF">HPULCUR_002136</name>
</gene>
<feature type="region of interest" description="Disordered" evidence="7">
    <location>
        <begin position="195"/>
        <end position="269"/>
    </location>
</feature>
<dbReference type="InterPro" id="IPR011709">
    <property type="entry name" value="DEAD-box_helicase_OB_fold"/>
</dbReference>
<dbReference type="InterPro" id="IPR027417">
    <property type="entry name" value="P-loop_NTPase"/>
</dbReference>
<feature type="compositionally biased region" description="Low complexity" evidence="7">
    <location>
        <begin position="231"/>
        <end position="240"/>
    </location>
</feature>
<feature type="compositionally biased region" description="Basic residues" evidence="7">
    <location>
        <begin position="205"/>
        <end position="226"/>
    </location>
</feature>
<feature type="compositionally biased region" description="Basic and acidic residues" evidence="7">
    <location>
        <begin position="62"/>
        <end position="75"/>
    </location>
</feature>
<feature type="compositionally biased region" description="Basic residues" evidence="7">
    <location>
        <begin position="14"/>
        <end position="25"/>
    </location>
</feature>
<evidence type="ECO:0000259" key="9">
    <source>
        <dbReference type="PROSITE" id="PS51194"/>
    </source>
</evidence>
<keyword evidence="3" id="KW-0547">Nucleotide-binding</keyword>
<dbReference type="PANTHER" id="PTHR18934">
    <property type="entry name" value="ATP-DEPENDENT RNA HELICASE"/>
    <property type="match status" value="1"/>
</dbReference>
<dbReference type="InterPro" id="IPR001650">
    <property type="entry name" value="Helicase_C-like"/>
</dbReference>
<dbReference type="InterPro" id="IPR007502">
    <property type="entry name" value="Helicase-assoc_dom"/>
</dbReference>
<keyword evidence="5" id="KW-0347">Helicase</keyword>
<dbReference type="Proteomes" id="UP001476247">
    <property type="component" value="Unassembled WGS sequence"/>
</dbReference>
<evidence type="ECO:0000256" key="3">
    <source>
        <dbReference type="ARBA" id="ARBA00022741"/>
    </source>
</evidence>
<dbReference type="PROSITE" id="PS51194">
    <property type="entry name" value="HELICASE_CTER"/>
    <property type="match status" value="1"/>
</dbReference>